<protein>
    <submittedName>
        <fullName evidence="3">Uncharacterized protein</fullName>
    </submittedName>
</protein>
<evidence type="ECO:0000256" key="2">
    <source>
        <dbReference type="SAM" id="SignalP"/>
    </source>
</evidence>
<dbReference type="RefSeq" id="WP_377243798.1">
    <property type="nucleotide sequence ID" value="NZ_JBHLXP010000003.1"/>
</dbReference>
<gene>
    <name evidence="3" type="ORF">ACFFJP_11470</name>
</gene>
<sequence length="63" mass="6776">MKKSCLVVLFALVTIGFTGLASAVEPEPNEPVEQGSPELPPQSPESTCAEWPYCIITGDVRNQ</sequence>
<feature type="signal peptide" evidence="2">
    <location>
        <begin position="1"/>
        <end position="23"/>
    </location>
</feature>
<organism evidence="3 4">
    <name type="scientific">Rheinheimera tilapiae</name>
    <dbReference type="NCBI Taxonomy" id="875043"/>
    <lineage>
        <taxon>Bacteria</taxon>
        <taxon>Pseudomonadati</taxon>
        <taxon>Pseudomonadota</taxon>
        <taxon>Gammaproteobacteria</taxon>
        <taxon>Chromatiales</taxon>
        <taxon>Chromatiaceae</taxon>
        <taxon>Rheinheimera</taxon>
    </lineage>
</organism>
<comment type="caution">
    <text evidence="3">The sequence shown here is derived from an EMBL/GenBank/DDBJ whole genome shotgun (WGS) entry which is preliminary data.</text>
</comment>
<evidence type="ECO:0000313" key="3">
    <source>
        <dbReference type="EMBL" id="MFC0048903.1"/>
    </source>
</evidence>
<dbReference type="EMBL" id="JBHLXP010000003">
    <property type="protein sequence ID" value="MFC0048903.1"/>
    <property type="molecule type" value="Genomic_DNA"/>
</dbReference>
<keyword evidence="2" id="KW-0732">Signal</keyword>
<dbReference type="Proteomes" id="UP001589813">
    <property type="component" value="Unassembled WGS sequence"/>
</dbReference>
<evidence type="ECO:0000313" key="4">
    <source>
        <dbReference type="Proteomes" id="UP001589813"/>
    </source>
</evidence>
<feature type="region of interest" description="Disordered" evidence="1">
    <location>
        <begin position="25"/>
        <end position="47"/>
    </location>
</feature>
<feature type="chain" id="PRO_5046201348" evidence="2">
    <location>
        <begin position="24"/>
        <end position="63"/>
    </location>
</feature>
<reference evidence="3 4" key="1">
    <citation type="submission" date="2024-09" db="EMBL/GenBank/DDBJ databases">
        <authorList>
            <person name="Sun Q."/>
            <person name="Mori K."/>
        </authorList>
    </citation>
    <scope>NUCLEOTIDE SEQUENCE [LARGE SCALE GENOMIC DNA]</scope>
    <source>
        <strain evidence="3 4">KCTC 23315</strain>
    </source>
</reference>
<keyword evidence="4" id="KW-1185">Reference proteome</keyword>
<accession>A0ABV6BDF4</accession>
<proteinExistence type="predicted"/>
<evidence type="ECO:0000256" key="1">
    <source>
        <dbReference type="SAM" id="MobiDB-lite"/>
    </source>
</evidence>
<name>A0ABV6BDF4_9GAMM</name>